<keyword evidence="2" id="KW-1003">Cell membrane</keyword>
<gene>
    <name evidence="10" type="ORF">ACFOYY_14355</name>
</gene>
<protein>
    <submittedName>
        <fullName evidence="10">Pycsar system effector family protein</fullName>
    </submittedName>
</protein>
<feature type="transmembrane region" description="Helical" evidence="8">
    <location>
        <begin position="59"/>
        <end position="79"/>
    </location>
</feature>
<keyword evidence="7 8" id="KW-0472">Membrane</keyword>
<evidence type="ECO:0000256" key="2">
    <source>
        <dbReference type="ARBA" id="ARBA00022475"/>
    </source>
</evidence>
<reference evidence="11" key="1">
    <citation type="journal article" date="2019" name="Int. J. Syst. Evol. Microbiol.">
        <title>The Global Catalogue of Microorganisms (GCM) 10K type strain sequencing project: providing services to taxonomists for standard genome sequencing and annotation.</title>
        <authorList>
            <consortium name="The Broad Institute Genomics Platform"/>
            <consortium name="The Broad Institute Genome Sequencing Center for Infectious Disease"/>
            <person name="Wu L."/>
            <person name="Ma J."/>
        </authorList>
    </citation>
    <scope>NUCLEOTIDE SEQUENCE [LARGE SCALE GENOMIC DNA]</scope>
    <source>
        <strain evidence="11">TBRC 7912</strain>
    </source>
</reference>
<sequence length="160" mass="17537">MSPLLRERLDAAVVSARAELISASEKRAGLLLSWAGVAYGVLVTLILTGPARFPGIGRFGVVLALILLTVAVTLILFTIRPLSPRRGGLRVLGYADVPTPQALIERMNTETSDYELFLATDALWIARVARTKHRNLRWSVDLIVAGIVTMTVMVFLERLL</sequence>
<dbReference type="RefSeq" id="WP_352008883.1">
    <property type="nucleotide sequence ID" value="NZ_JBHSBC010000012.1"/>
</dbReference>
<keyword evidence="5 8" id="KW-1133">Transmembrane helix</keyword>
<evidence type="ECO:0000256" key="7">
    <source>
        <dbReference type="ARBA" id="ARBA00023136"/>
    </source>
</evidence>
<keyword evidence="11" id="KW-1185">Reference proteome</keyword>
<dbReference type="EMBL" id="JBHSBC010000012">
    <property type="protein sequence ID" value="MFC3981316.1"/>
    <property type="molecule type" value="Genomic_DNA"/>
</dbReference>
<keyword evidence="3 8" id="KW-0812">Transmembrane</keyword>
<keyword evidence="4" id="KW-0547">Nucleotide-binding</keyword>
<organism evidence="10 11">
    <name type="scientific">Streptosporangium jomthongense</name>
    <dbReference type="NCBI Taxonomy" id="1193683"/>
    <lineage>
        <taxon>Bacteria</taxon>
        <taxon>Bacillati</taxon>
        <taxon>Actinomycetota</taxon>
        <taxon>Actinomycetes</taxon>
        <taxon>Streptosporangiales</taxon>
        <taxon>Streptosporangiaceae</taxon>
        <taxon>Streptosporangium</taxon>
    </lineage>
</organism>
<keyword evidence="6" id="KW-0051">Antiviral defense</keyword>
<evidence type="ECO:0000313" key="11">
    <source>
        <dbReference type="Proteomes" id="UP001595698"/>
    </source>
</evidence>
<evidence type="ECO:0000256" key="5">
    <source>
        <dbReference type="ARBA" id="ARBA00022989"/>
    </source>
</evidence>
<comment type="caution">
    <text evidence="10">The sequence shown here is derived from an EMBL/GenBank/DDBJ whole genome shotgun (WGS) entry which is preliminary data.</text>
</comment>
<evidence type="ECO:0000256" key="1">
    <source>
        <dbReference type="ARBA" id="ARBA00004236"/>
    </source>
</evidence>
<feature type="transmembrane region" description="Helical" evidence="8">
    <location>
        <begin position="136"/>
        <end position="156"/>
    </location>
</feature>
<dbReference type="Proteomes" id="UP001595698">
    <property type="component" value="Unassembled WGS sequence"/>
</dbReference>
<evidence type="ECO:0000256" key="6">
    <source>
        <dbReference type="ARBA" id="ARBA00023118"/>
    </source>
</evidence>
<name>A0ABV8EYH2_9ACTN</name>
<dbReference type="Pfam" id="PF18967">
    <property type="entry name" value="PycTM"/>
    <property type="match status" value="1"/>
</dbReference>
<accession>A0ABV8EYH2</accession>
<feature type="transmembrane region" description="Helical" evidence="8">
    <location>
        <begin position="28"/>
        <end position="47"/>
    </location>
</feature>
<proteinExistence type="predicted"/>
<evidence type="ECO:0000313" key="10">
    <source>
        <dbReference type="EMBL" id="MFC3981316.1"/>
    </source>
</evidence>
<dbReference type="InterPro" id="IPR043760">
    <property type="entry name" value="PycTM_dom"/>
</dbReference>
<comment type="subcellular location">
    <subcellularLocation>
        <location evidence="1">Cell membrane</location>
    </subcellularLocation>
</comment>
<feature type="domain" description="Pycsar effector protein" evidence="9">
    <location>
        <begin position="12"/>
        <end position="155"/>
    </location>
</feature>
<evidence type="ECO:0000259" key="9">
    <source>
        <dbReference type="Pfam" id="PF18967"/>
    </source>
</evidence>
<evidence type="ECO:0000256" key="8">
    <source>
        <dbReference type="SAM" id="Phobius"/>
    </source>
</evidence>
<evidence type="ECO:0000256" key="4">
    <source>
        <dbReference type="ARBA" id="ARBA00022741"/>
    </source>
</evidence>
<evidence type="ECO:0000256" key="3">
    <source>
        <dbReference type="ARBA" id="ARBA00022692"/>
    </source>
</evidence>